<evidence type="ECO:0000313" key="2">
    <source>
        <dbReference type="EMBL" id="SPC13128.1"/>
    </source>
</evidence>
<evidence type="ECO:0000256" key="1">
    <source>
        <dbReference type="SAM" id="MobiDB-lite"/>
    </source>
</evidence>
<reference evidence="2" key="1">
    <citation type="submission" date="2018-01" db="EMBL/GenBank/DDBJ databases">
        <authorList>
            <person name="Clerissi C."/>
        </authorList>
    </citation>
    <scope>NUCLEOTIDE SEQUENCE</scope>
    <source>
        <strain evidence="2">Cupriavidus oxalaticus LMG 2235</strain>
    </source>
</reference>
<proteinExistence type="predicted"/>
<dbReference type="Proteomes" id="UP000256862">
    <property type="component" value="Chromosome CO2235"/>
</dbReference>
<name>A0A375G4V9_9BURK</name>
<sequence length="172" mass="18790">MSRASSSGDRPDGRCPGDATQTSRSRARRKAIRLSLRPLTASWSSKSSGRLSATSLARLAKACNFPQQPAHFGGRVALVRCVQLRRGQGSRKGARSRILAGRLIRGSVRRCGVWASGCHARFWDDHCIKTQYIQGVPLKFVGGREKGNLGNLRPKISRKALPDKGLRASAKR</sequence>
<accession>A0A375G4V9</accession>
<gene>
    <name evidence="2" type="ORF">CO2235_180026</name>
</gene>
<comment type="caution">
    <text evidence="2">The sequence shown here is derived from an EMBL/GenBank/DDBJ whole genome shotgun (WGS) entry which is preliminary data.</text>
</comment>
<protein>
    <submittedName>
        <fullName evidence="2">Uncharacterized protein</fullName>
    </submittedName>
</protein>
<organism evidence="2">
    <name type="scientific">Cupriavidus oxalaticus</name>
    <dbReference type="NCBI Taxonomy" id="96344"/>
    <lineage>
        <taxon>Bacteria</taxon>
        <taxon>Pseudomonadati</taxon>
        <taxon>Pseudomonadota</taxon>
        <taxon>Betaproteobacteria</taxon>
        <taxon>Burkholderiales</taxon>
        <taxon>Burkholderiaceae</taxon>
        <taxon>Cupriavidus</taxon>
    </lineage>
</organism>
<feature type="region of interest" description="Disordered" evidence="1">
    <location>
        <begin position="1"/>
        <end position="29"/>
    </location>
</feature>
<dbReference type="EMBL" id="OGUS01000118">
    <property type="protein sequence ID" value="SPC13128.1"/>
    <property type="molecule type" value="Genomic_DNA"/>
</dbReference>
<dbReference type="AlphaFoldDB" id="A0A375G4V9"/>